<keyword evidence="3" id="KW-1185">Reference proteome</keyword>
<accession>A0A917N4S8</accession>
<evidence type="ECO:0000313" key="3">
    <source>
        <dbReference type="Proteomes" id="UP000622610"/>
    </source>
</evidence>
<comment type="caution">
    <text evidence="2">The sequence shown here is derived from an EMBL/GenBank/DDBJ whole genome shotgun (WGS) entry which is preliminary data.</text>
</comment>
<reference evidence="2" key="1">
    <citation type="journal article" date="2014" name="Int. J. Syst. Evol. Microbiol.">
        <title>Complete genome sequence of Corynebacterium casei LMG S-19264T (=DSM 44701T), isolated from a smear-ripened cheese.</title>
        <authorList>
            <consortium name="US DOE Joint Genome Institute (JGI-PGF)"/>
            <person name="Walter F."/>
            <person name="Albersmeier A."/>
            <person name="Kalinowski J."/>
            <person name="Ruckert C."/>
        </authorList>
    </citation>
    <scope>NUCLEOTIDE SEQUENCE</scope>
    <source>
        <strain evidence="2">CCM 8433</strain>
    </source>
</reference>
<feature type="transmembrane region" description="Helical" evidence="1">
    <location>
        <begin position="36"/>
        <end position="56"/>
    </location>
</feature>
<dbReference type="Proteomes" id="UP000622610">
    <property type="component" value="Unassembled WGS sequence"/>
</dbReference>
<keyword evidence="1" id="KW-0812">Transmembrane</keyword>
<protein>
    <submittedName>
        <fullName evidence="2">Uncharacterized protein</fullName>
    </submittedName>
</protein>
<reference evidence="2" key="2">
    <citation type="submission" date="2020-09" db="EMBL/GenBank/DDBJ databases">
        <authorList>
            <person name="Sun Q."/>
            <person name="Sedlacek I."/>
        </authorList>
    </citation>
    <scope>NUCLEOTIDE SEQUENCE</scope>
    <source>
        <strain evidence="2">CCM 8433</strain>
    </source>
</reference>
<organism evidence="2 3">
    <name type="scientific">Enterococcus alcedinis</name>
    <dbReference type="NCBI Taxonomy" id="1274384"/>
    <lineage>
        <taxon>Bacteria</taxon>
        <taxon>Bacillati</taxon>
        <taxon>Bacillota</taxon>
        <taxon>Bacilli</taxon>
        <taxon>Lactobacillales</taxon>
        <taxon>Enterococcaceae</taxon>
        <taxon>Enterococcus</taxon>
    </lineage>
</organism>
<dbReference type="RefSeq" id="WP_188367810.1">
    <property type="nucleotide sequence ID" value="NZ_BMDT01000007.1"/>
</dbReference>
<evidence type="ECO:0000256" key="1">
    <source>
        <dbReference type="SAM" id="Phobius"/>
    </source>
</evidence>
<gene>
    <name evidence="2" type="ORF">GCM10011482_16270</name>
</gene>
<proteinExistence type="predicted"/>
<evidence type="ECO:0000313" key="2">
    <source>
        <dbReference type="EMBL" id="GGI65973.1"/>
    </source>
</evidence>
<keyword evidence="1" id="KW-0472">Membrane</keyword>
<sequence length="128" mass="15012">MIVYNRKGFMVAIAVFTAFLLATPLSLEIALADRFFATLMLLISALLNFLLTIVWVRNEEGLSDEMFNQIVETEQTRFKRKFSRLTIKLMRISWDPRSSLFFIRNQVWTFVFLFGALIAFVLETIFKQ</sequence>
<name>A0A917N4S8_9ENTE</name>
<dbReference type="AlphaFoldDB" id="A0A917N4S8"/>
<dbReference type="EMBL" id="BMDT01000007">
    <property type="protein sequence ID" value="GGI65973.1"/>
    <property type="molecule type" value="Genomic_DNA"/>
</dbReference>
<keyword evidence="1" id="KW-1133">Transmembrane helix</keyword>
<feature type="transmembrane region" description="Helical" evidence="1">
    <location>
        <begin position="107"/>
        <end position="126"/>
    </location>
</feature>